<sequence>MPNYSTPAQAPQQSSHLENLLTKFIQIQEQTNQAQNRSIAKLEAQFDQLTLQLSERENGQFLSQTIPNPKGHPNQRRGQCSVESNEHVHAIHTLRSEKTIDNRVEMTEEPQREGIFLGKSESSRKVVKPEKEDLKKNLKENAEREK</sequence>
<evidence type="ECO:0000313" key="1">
    <source>
        <dbReference type="EMBL" id="KAJ8632772.1"/>
    </source>
</evidence>
<organism evidence="1 2">
    <name type="scientific">Persea americana</name>
    <name type="common">Avocado</name>
    <dbReference type="NCBI Taxonomy" id="3435"/>
    <lineage>
        <taxon>Eukaryota</taxon>
        <taxon>Viridiplantae</taxon>
        <taxon>Streptophyta</taxon>
        <taxon>Embryophyta</taxon>
        <taxon>Tracheophyta</taxon>
        <taxon>Spermatophyta</taxon>
        <taxon>Magnoliopsida</taxon>
        <taxon>Magnoliidae</taxon>
        <taxon>Laurales</taxon>
        <taxon>Lauraceae</taxon>
        <taxon>Persea</taxon>
    </lineage>
</organism>
<gene>
    <name evidence="1" type="ORF">MRB53_026108</name>
</gene>
<protein>
    <submittedName>
        <fullName evidence="1">Uncharacterized protein</fullName>
    </submittedName>
</protein>
<reference evidence="1 2" key="1">
    <citation type="journal article" date="2022" name="Hortic Res">
        <title>A haplotype resolved chromosomal level avocado genome allows analysis of novel avocado genes.</title>
        <authorList>
            <person name="Nath O."/>
            <person name="Fletcher S.J."/>
            <person name="Hayward A."/>
            <person name="Shaw L.M."/>
            <person name="Masouleh A.K."/>
            <person name="Furtado A."/>
            <person name="Henry R.J."/>
            <person name="Mitter N."/>
        </authorList>
    </citation>
    <scope>NUCLEOTIDE SEQUENCE [LARGE SCALE GENOMIC DNA]</scope>
    <source>
        <strain evidence="2">cv. Hass</strain>
    </source>
</reference>
<keyword evidence="2" id="KW-1185">Reference proteome</keyword>
<dbReference type="Proteomes" id="UP001234297">
    <property type="component" value="Chromosome 8"/>
</dbReference>
<dbReference type="EMBL" id="CM056816">
    <property type="protein sequence ID" value="KAJ8632772.1"/>
    <property type="molecule type" value="Genomic_DNA"/>
</dbReference>
<name>A0ACC2LGZ8_PERAE</name>
<proteinExistence type="predicted"/>
<accession>A0ACC2LGZ8</accession>
<comment type="caution">
    <text evidence="1">The sequence shown here is derived from an EMBL/GenBank/DDBJ whole genome shotgun (WGS) entry which is preliminary data.</text>
</comment>
<evidence type="ECO:0000313" key="2">
    <source>
        <dbReference type="Proteomes" id="UP001234297"/>
    </source>
</evidence>